<feature type="compositionally biased region" description="Low complexity" evidence="1">
    <location>
        <begin position="121"/>
        <end position="132"/>
    </location>
</feature>
<dbReference type="PANTHER" id="PTHR13454">
    <property type="entry name" value="PROTEIN MCM10 HOMOLOG"/>
    <property type="match status" value="1"/>
</dbReference>
<dbReference type="InterPro" id="IPR015411">
    <property type="entry name" value="Rep_factor_Mcm10_C"/>
</dbReference>
<dbReference type="PANTHER" id="PTHR13454:SF11">
    <property type="entry name" value="PROTEIN MCM10 HOMOLOG"/>
    <property type="match status" value="1"/>
</dbReference>
<dbReference type="Proteomes" id="UP000013827">
    <property type="component" value="Unassembled WGS sequence"/>
</dbReference>
<dbReference type="HOGENOM" id="CLU_559514_0_0_1"/>
<reference evidence="3" key="2">
    <citation type="submission" date="2024-10" db="UniProtKB">
        <authorList>
            <consortium name="EnsemblProtists"/>
        </authorList>
    </citation>
    <scope>IDENTIFICATION</scope>
</reference>
<dbReference type="eggNOG" id="KOG3056">
    <property type="taxonomic scope" value="Eukaryota"/>
</dbReference>
<evidence type="ECO:0000259" key="2">
    <source>
        <dbReference type="SMART" id="SM01280"/>
    </source>
</evidence>
<dbReference type="PaxDb" id="2903-EOD26447"/>
<feature type="region of interest" description="Disordered" evidence="1">
    <location>
        <begin position="443"/>
        <end position="462"/>
    </location>
</feature>
<evidence type="ECO:0000313" key="4">
    <source>
        <dbReference type="Proteomes" id="UP000013827"/>
    </source>
</evidence>
<organism evidence="3 4">
    <name type="scientific">Emiliania huxleyi (strain CCMP1516)</name>
    <dbReference type="NCBI Taxonomy" id="280463"/>
    <lineage>
        <taxon>Eukaryota</taxon>
        <taxon>Haptista</taxon>
        <taxon>Haptophyta</taxon>
        <taxon>Prymnesiophyceae</taxon>
        <taxon>Isochrysidales</taxon>
        <taxon>Noelaerhabdaceae</taxon>
        <taxon>Emiliania</taxon>
    </lineage>
</organism>
<evidence type="ECO:0000256" key="1">
    <source>
        <dbReference type="SAM" id="MobiDB-lite"/>
    </source>
</evidence>
<evidence type="ECO:0000313" key="3">
    <source>
        <dbReference type="EnsemblProtists" id="EOD26447"/>
    </source>
</evidence>
<proteinExistence type="predicted"/>
<dbReference type="EnsemblProtists" id="EOD26447">
    <property type="protein sequence ID" value="EOD26447"/>
    <property type="gene ID" value="EMIHUDRAFT_205486"/>
</dbReference>
<dbReference type="STRING" id="2903.R1CUV3"/>
<dbReference type="SMART" id="SM01280">
    <property type="entry name" value="Mcm10"/>
    <property type="match status" value="1"/>
</dbReference>
<dbReference type="GeneID" id="17271993"/>
<accession>A0A0D3JSG2</accession>
<sequence>MVGRPGDFQAALAAMKTLMGWGLSLGPTGEMRHAPDGTAEQRASLKTLVTMAMEEKVAFVPRDPNASTPAPNATLSAAASAFADGAAEANKAFHPLPRALVLRLLVLRRDEEAENERPRQPSSATSASAAASGTGGEGAAAGGGAGAAPAPTKPPLATPAPRRVPSHASDTTGVKPDARGACAAQRANPRAAHGVARDHRGVVVKEASTTPATASKSVAATSALAPLPPIPKRGDGRGRVLQTRSEELLLDEMLEQHKADRRRRRQVDANAAGAASAKGPSLSNFTANFGAVDPDSRAGQAQLGRKSAGEAEVVQAGRLALQKKLGALETKDDLTSKAATRLKVDVTAFRCRECGYLSQSRSSLCEREGHDVRRLQAVKRFFECGGCKGRISLLNQRLPETACTKCGGKFHSCSVTREKLAAAPSDEFLARGIEHGRFLGADGPRAGAAGEGREAGGGAAQHHRRAVVDAGRANAFAAQVPLHDGPDD</sequence>
<dbReference type="GO" id="GO:0006270">
    <property type="term" value="P:DNA replication initiation"/>
    <property type="evidence" value="ECO:0007669"/>
    <property type="project" value="InterPro"/>
</dbReference>
<dbReference type="KEGG" id="ehx:EMIHUDRAFT_205486"/>
<dbReference type="RefSeq" id="XP_005778876.1">
    <property type="nucleotide sequence ID" value="XM_005778819.1"/>
</dbReference>
<feature type="domain" description="Replication factor Mcm10 C-terminal" evidence="2">
    <location>
        <begin position="92"/>
        <end position="441"/>
    </location>
</feature>
<feature type="region of interest" description="Disordered" evidence="1">
    <location>
        <begin position="256"/>
        <end position="279"/>
    </location>
</feature>
<name>A0A0D3JSG2_EMIH1</name>
<dbReference type="Pfam" id="PF24863">
    <property type="entry name" value="zf-CCCH_Mcm10"/>
    <property type="match status" value="1"/>
</dbReference>
<dbReference type="GO" id="GO:0003697">
    <property type="term" value="F:single-stranded DNA binding"/>
    <property type="evidence" value="ECO:0007669"/>
    <property type="project" value="InterPro"/>
</dbReference>
<keyword evidence="4" id="KW-1185">Reference proteome</keyword>
<protein>
    <recommendedName>
        <fullName evidence="2">Replication factor Mcm10 C-terminal domain-containing protein</fullName>
    </recommendedName>
</protein>
<feature type="region of interest" description="Disordered" evidence="1">
    <location>
        <begin position="112"/>
        <end position="202"/>
    </location>
</feature>
<dbReference type="AlphaFoldDB" id="A0A0D3JSG2"/>
<dbReference type="GO" id="GO:0003688">
    <property type="term" value="F:DNA replication origin binding"/>
    <property type="evidence" value="ECO:0007669"/>
    <property type="project" value="TreeGrafter"/>
</dbReference>
<feature type="compositionally biased region" description="Gly residues" evidence="1">
    <location>
        <begin position="133"/>
        <end position="146"/>
    </location>
</feature>
<feature type="compositionally biased region" description="Low complexity" evidence="1">
    <location>
        <begin position="181"/>
        <end position="192"/>
    </location>
</feature>
<dbReference type="InterPro" id="IPR040184">
    <property type="entry name" value="Mcm10"/>
</dbReference>
<dbReference type="GO" id="GO:0043596">
    <property type="term" value="C:nuclear replication fork"/>
    <property type="evidence" value="ECO:0007669"/>
    <property type="project" value="TreeGrafter"/>
</dbReference>
<reference evidence="4" key="1">
    <citation type="journal article" date="2013" name="Nature">
        <title>Pan genome of the phytoplankton Emiliania underpins its global distribution.</title>
        <authorList>
            <person name="Read B.A."/>
            <person name="Kegel J."/>
            <person name="Klute M.J."/>
            <person name="Kuo A."/>
            <person name="Lefebvre S.C."/>
            <person name="Maumus F."/>
            <person name="Mayer C."/>
            <person name="Miller J."/>
            <person name="Monier A."/>
            <person name="Salamov A."/>
            <person name="Young J."/>
            <person name="Aguilar M."/>
            <person name="Claverie J.M."/>
            <person name="Frickenhaus S."/>
            <person name="Gonzalez K."/>
            <person name="Herman E.K."/>
            <person name="Lin Y.C."/>
            <person name="Napier J."/>
            <person name="Ogata H."/>
            <person name="Sarno A.F."/>
            <person name="Shmutz J."/>
            <person name="Schroeder D."/>
            <person name="de Vargas C."/>
            <person name="Verret F."/>
            <person name="von Dassow P."/>
            <person name="Valentin K."/>
            <person name="Van de Peer Y."/>
            <person name="Wheeler G."/>
            <person name="Dacks J.B."/>
            <person name="Delwiche C.F."/>
            <person name="Dyhrman S.T."/>
            <person name="Glockner G."/>
            <person name="John U."/>
            <person name="Richards T."/>
            <person name="Worden A.Z."/>
            <person name="Zhang X."/>
            <person name="Grigoriev I.V."/>
            <person name="Allen A.E."/>
            <person name="Bidle K."/>
            <person name="Borodovsky M."/>
            <person name="Bowler C."/>
            <person name="Brownlee C."/>
            <person name="Cock J.M."/>
            <person name="Elias M."/>
            <person name="Gladyshev V.N."/>
            <person name="Groth M."/>
            <person name="Guda C."/>
            <person name="Hadaegh A."/>
            <person name="Iglesias-Rodriguez M.D."/>
            <person name="Jenkins J."/>
            <person name="Jones B.M."/>
            <person name="Lawson T."/>
            <person name="Leese F."/>
            <person name="Lindquist E."/>
            <person name="Lobanov A."/>
            <person name="Lomsadze A."/>
            <person name="Malik S.B."/>
            <person name="Marsh M.E."/>
            <person name="Mackinder L."/>
            <person name="Mock T."/>
            <person name="Mueller-Roeber B."/>
            <person name="Pagarete A."/>
            <person name="Parker M."/>
            <person name="Probert I."/>
            <person name="Quesneville H."/>
            <person name="Raines C."/>
            <person name="Rensing S.A."/>
            <person name="Riano-Pachon D.M."/>
            <person name="Richier S."/>
            <person name="Rokitta S."/>
            <person name="Shiraiwa Y."/>
            <person name="Soanes D.M."/>
            <person name="van der Giezen M."/>
            <person name="Wahlund T.M."/>
            <person name="Williams B."/>
            <person name="Wilson W."/>
            <person name="Wolfe G."/>
            <person name="Wurch L.L."/>
        </authorList>
    </citation>
    <scope>NUCLEOTIDE SEQUENCE</scope>
</reference>